<dbReference type="InterPro" id="IPR045078">
    <property type="entry name" value="TST/MPST-like"/>
</dbReference>
<organism evidence="4 5">
    <name type="scientific">Candidatus Carbonibacillus altaicus</name>
    <dbReference type="NCBI Taxonomy" id="2163959"/>
    <lineage>
        <taxon>Bacteria</taxon>
        <taxon>Bacillati</taxon>
        <taxon>Bacillota</taxon>
        <taxon>Bacilli</taxon>
        <taxon>Bacillales</taxon>
        <taxon>Candidatus Carbonibacillus</taxon>
    </lineage>
</organism>
<comment type="caution">
    <text evidence="4">The sequence shown here is derived from an EMBL/GenBank/DDBJ whole genome shotgun (WGS) entry which is preliminary data.</text>
</comment>
<dbReference type="SUPFAM" id="SSF52821">
    <property type="entry name" value="Rhodanese/Cell cycle control phosphatase"/>
    <property type="match status" value="2"/>
</dbReference>
<dbReference type="PANTHER" id="PTHR11364">
    <property type="entry name" value="THIOSULFATE SULFERTANSFERASE"/>
    <property type="match status" value="1"/>
</dbReference>
<dbReference type="CDD" id="cd01449">
    <property type="entry name" value="TST_Repeat_2"/>
    <property type="match status" value="1"/>
</dbReference>
<dbReference type="InterPro" id="IPR001763">
    <property type="entry name" value="Rhodanese-like_dom"/>
</dbReference>
<dbReference type="AlphaFoldDB" id="A0A2R6Y0C2"/>
<name>A0A2R6Y0C2_9BACL</name>
<dbReference type="CDD" id="cd01448">
    <property type="entry name" value="TST_Repeat_1"/>
    <property type="match status" value="1"/>
</dbReference>
<reference evidence="5" key="1">
    <citation type="journal article" date="2018" name="Sci. Rep.">
        <title>Lignite coal burning seam in the remote Altai Mountains harbors a hydrogen-driven thermophilic microbial community.</title>
        <authorList>
            <person name="Kadnikov V.V."/>
            <person name="Mardanov A.V."/>
            <person name="Ivasenko D.A."/>
            <person name="Antsiferov D.V."/>
            <person name="Beletsky A.V."/>
            <person name="Karnachuk O.V."/>
            <person name="Ravin N.V."/>
        </authorList>
    </citation>
    <scope>NUCLEOTIDE SEQUENCE [LARGE SCALE GENOMIC DNA]</scope>
</reference>
<dbReference type="EMBL" id="PEBX01000043">
    <property type="protein sequence ID" value="PTQ56138.1"/>
    <property type="molecule type" value="Genomic_DNA"/>
</dbReference>
<dbReference type="Pfam" id="PF00581">
    <property type="entry name" value="Rhodanese"/>
    <property type="match status" value="2"/>
</dbReference>
<dbReference type="PROSITE" id="PS50206">
    <property type="entry name" value="RHODANESE_3"/>
    <property type="match status" value="2"/>
</dbReference>
<dbReference type="InterPro" id="IPR036873">
    <property type="entry name" value="Rhodanese-like_dom_sf"/>
</dbReference>
<evidence type="ECO:0000256" key="2">
    <source>
        <dbReference type="ARBA" id="ARBA00022737"/>
    </source>
</evidence>
<dbReference type="Gene3D" id="3.40.250.10">
    <property type="entry name" value="Rhodanese-like domain"/>
    <property type="match status" value="2"/>
</dbReference>
<dbReference type="PANTHER" id="PTHR11364:SF27">
    <property type="entry name" value="SULFURTRANSFERASE"/>
    <property type="match status" value="1"/>
</dbReference>
<evidence type="ECO:0000313" key="5">
    <source>
        <dbReference type="Proteomes" id="UP000244338"/>
    </source>
</evidence>
<keyword evidence="1 4" id="KW-0808">Transferase</keyword>
<dbReference type="Proteomes" id="UP000244338">
    <property type="component" value="Unassembled WGS sequence"/>
</dbReference>
<evidence type="ECO:0000313" key="4">
    <source>
        <dbReference type="EMBL" id="PTQ56138.1"/>
    </source>
</evidence>
<sequence length="362" mass="39952">MTSSIRLAQEHTPFIDMSWLYAHVNDPDVVIIDVRFALNDPTYGYKAYKNGHIPGALFMDLEKDLSAPPHAHGGHGGRHPLPEAHVFVRRLGELGIGPAQTVVIYDDHAGGFAARLWWMLKAIGHEKVFILNQGFSAWEGAGYPVEKGIGRFGARHATGHVHADPASMTDYVNNDAGRTADHIQNAKGSGTFDRDDDHDMRHSKDYAQLLAAGKEFTYQHMPVADVHFIREVALAKSRPALLIDARDEKRYLGEIEPIDPVAGHIPGAVNIFYQSLLSPETNALGDLDYLNKALVAHLPETFRNNASERPIICYCGSGVTSTALVAAFYALGYNHVYLYPGSYSDWVSYGKHPIARARHTFG</sequence>
<gene>
    <name evidence="4" type="ORF">BSOLF_0787</name>
</gene>
<proteinExistence type="predicted"/>
<feature type="domain" description="Rhodanese" evidence="3">
    <location>
        <begin position="25"/>
        <end position="147"/>
    </location>
</feature>
<accession>A0A2R6Y0C2</accession>
<keyword evidence="2" id="KW-0677">Repeat</keyword>
<protein>
    <submittedName>
        <fullName evidence="4">Thiosulfate sulfurtransferase, rhodanese</fullName>
    </submittedName>
</protein>
<evidence type="ECO:0000256" key="1">
    <source>
        <dbReference type="ARBA" id="ARBA00022679"/>
    </source>
</evidence>
<dbReference type="GO" id="GO:0004792">
    <property type="term" value="F:thiosulfate-cyanide sulfurtransferase activity"/>
    <property type="evidence" value="ECO:0007669"/>
    <property type="project" value="TreeGrafter"/>
</dbReference>
<evidence type="ECO:0000259" key="3">
    <source>
        <dbReference type="PROSITE" id="PS50206"/>
    </source>
</evidence>
<feature type="domain" description="Rhodanese" evidence="3">
    <location>
        <begin position="236"/>
        <end position="355"/>
    </location>
</feature>
<dbReference type="SMART" id="SM00450">
    <property type="entry name" value="RHOD"/>
    <property type="match status" value="2"/>
</dbReference>